<evidence type="ECO:0000256" key="3">
    <source>
        <dbReference type="ARBA" id="ARBA00022691"/>
    </source>
</evidence>
<dbReference type="GO" id="GO:0009307">
    <property type="term" value="P:DNA restriction-modification system"/>
    <property type="evidence" value="ECO:0007669"/>
    <property type="project" value="InterPro"/>
</dbReference>
<evidence type="ECO:0000256" key="1">
    <source>
        <dbReference type="ARBA" id="ARBA00022603"/>
    </source>
</evidence>
<keyword evidence="7" id="KW-1185">Reference proteome</keyword>
<evidence type="ECO:0000313" key="7">
    <source>
        <dbReference type="Proteomes" id="UP000837205"/>
    </source>
</evidence>
<name>A0A9N8GVC5_9ENTR</name>
<evidence type="ECO:0000313" key="5">
    <source>
        <dbReference type="EMBL" id="CAC9203147.1"/>
    </source>
</evidence>
<dbReference type="EMBL" id="CAHPQX010000009">
    <property type="protein sequence ID" value="CAB5548637.1"/>
    <property type="molecule type" value="Genomic_DNA"/>
</dbReference>
<dbReference type="GO" id="GO:0009007">
    <property type="term" value="F:site-specific DNA-methyltransferase (adenine-specific) activity"/>
    <property type="evidence" value="ECO:0007669"/>
    <property type="project" value="UniProtKB-EC"/>
</dbReference>
<keyword evidence="1 4" id="KW-0489">Methyltransferase</keyword>
<dbReference type="GO" id="GO:0043565">
    <property type="term" value="F:sequence-specific DNA binding"/>
    <property type="evidence" value="ECO:0007669"/>
    <property type="project" value="TreeGrafter"/>
</dbReference>
<dbReference type="PRINTS" id="PR00505">
    <property type="entry name" value="D12N6MTFRASE"/>
</dbReference>
<dbReference type="Proteomes" id="UP000834503">
    <property type="component" value="Unassembled WGS sequence"/>
</dbReference>
<dbReference type="GO" id="GO:1904047">
    <property type="term" value="F:S-adenosyl-L-methionine binding"/>
    <property type="evidence" value="ECO:0007669"/>
    <property type="project" value="TreeGrafter"/>
</dbReference>
<dbReference type="Gene3D" id="3.40.50.150">
    <property type="entry name" value="Vaccinia Virus protein VP39"/>
    <property type="match status" value="1"/>
</dbReference>
<evidence type="ECO:0000313" key="6">
    <source>
        <dbReference type="Proteomes" id="UP000834503"/>
    </source>
</evidence>
<organism evidence="4 6">
    <name type="scientific">Citrobacter werkmanii</name>
    <dbReference type="NCBI Taxonomy" id="67827"/>
    <lineage>
        <taxon>Bacteria</taxon>
        <taxon>Pseudomonadati</taxon>
        <taxon>Pseudomonadota</taxon>
        <taxon>Gammaproteobacteria</taxon>
        <taxon>Enterobacterales</taxon>
        <taxon>Enterobacteriaceae</taxon>
        <taxon>Citrobacter</taxon>
        <taxon>Citrobacter freundii complex</taxon>
    </lineage>
</organism>
<dbReference type="PANTHER" id="PTHR30481">
    <property type="entry name" value="DNA ADENINE METHYLASE"/>
    <property type="match status" value="1"/>
</dbReference>
<proteinExistence type="predicted"/>
<evidence type="ECO:0000256" key="2">
    <source>
        <dbReference type="ARBA" id="ARBA00022679"/>
    </source>
</evidence>
<dbReference type="EMBL" id="CAIIUA010000001">
    <property type="protein sequence ID" value="CAC9203147.1"/>
    <property type="molecule type" value="Genomic_DNA"/>
</dbReference>
<keyword evidence="3" id="KW-0949">S-adenosyl-L-methionine</keyword>
<evidence type="ECO:0000313" key="4">
    <source>
        <dbReference type="EMBL" id="CAB5548637.1"/>
    </source>
</evidence>
<sequence>MSTVIKHPAIRYHGGKFRLASWIISHFPDHRCYVEPFGGAASVLLKKKQSEAEVYNDLDGDVVNLFRVLRDPVSSQALIDACALTPYSRVEFRCAYEPTDDPIEKARRLIVRATMGFGSAGATKGCGSLAYWWRIEMLSNACVIMILPPPCTLSIHPMFTIHESAYLKITPTDSR</sequence>
<dbReference type="InterPro" id="IPR012327">
    <property type="entry name" value="MeTrfase_D12"/>
</dbReference>
<gene>
    <name evidence="4" type="ORF">GHA_02300</name>
    <name evidence="5" type="ORF">TML_02512</name>
</gene>
<dbReference type="PANTHER" id="PTHR30481:SF4">
    <property type="entry name" value="SITE-SPECIFIC DNA-METHYLTRANSFERASE (ADENINE-SPECIFIC)"/>
    <property type="match status" value="1"/>
</dbReference>
<protein>
    <submittedName>
        <fullName evidence="4">DNA adenine methylase</fullName>
    </submittedName>
</protein>
<dbReference type="InterPro" id="IPR029063">
    <property type="entry name" value="SAM-dependent_MTases_sf"/>
</dbReference>
<dbReference type="AlphaFoldDB" id="A0A9N8GVC5"/>
<keyword evidence="2" id="KW-0808">Transferase</keyword>
<dbReference type="GO" id="GO:0006298">
    <property type="term" value="P:mismatch repair"/>
    <property type="evidence" value="ECO:0007669"/>
    <property type="project" value="TreeGrafter"/>
</dbReference>
<accession>A0A9N8GVC5</accession>
<dbReference type="Pfam" id="PF02086">
    <property type="entry name" value="MethyltransfD12"/>
    <property type="match status" value="1"/>
</dbReference>
<dbReference type="GO" id="GO:0032259">
    <property type="term" value="P:methylation"/>
    <property type="evidence" value="ECO:0007669"/>
    <property type="project" value="UniProtKB-KW"/>
</dbReference>
<reference evidence="4" key="1">
    <citation type="submission" date="2020-05" db="EMBL/GenBank/DDBJ databases">
        <authorList>
            <person name="Delgado-Blas J."/>
        </authorList>
    </citation>
    <scope>NUCLEOTIDE SEQUENCE</scope>
    <source>
        <strain evidence="4">BB1459</strain>
        <strain evidence="5">BB1480</strain>
    </source>
</reference>
<comment type="caution">
    <text evidence="4">The sequence shown here is derived from an EMBL/GenBank/DDBJ whole genome shotgun (WGS) entry which is preliminary data.</text>
</comment>
<dbReference type="SUPFAM" id="SSF53335">
    <property type="entry name" value="S-adenosyl-L-methionine-dependent methyltransferases"/>
    <property type="match status" value="1"/>
</dbReference>
<dbReference type="Proteomes" id="UP000837205">
    <property type="component" value="Unassembled WGS sequence"/>
</dbReference>